<evidence type="ECO:0000313" key="3">
    <source>
        <dbReference type="Proteomes" id="UP000273405"/>
    </source>
</evidence>
<evidence type="ECO:0000313" key="2">
    <source>
        <dbReference type="EMBL" id="RKH47580.1"/>
    </source>
</evidence>
<name>A0A3A8NWQ4_9BACT</name>
<feature type="signal peptide" evidence="1">
    <location>
        <begin position="1"/>
        <end position="22"/>
    </location>
</feature>
<accession>A0A3A8NWQ4</accession>
<gene>
    <name evidence="2" type="ORF">D7X12_02445</name>
</gene>
<proteinExistence type="predicted"/>
<dbReference type="RefSeq" id="WP_120623644.1">
    <property type="nucleotide sequence ID" value="NZ_RAWG01000008.1"/>
</dbReference>
<dbReference type="OrthoDB" id="5518381at2"/>
<sequence length="112" mass="11964">MKKLLLGLMLVAVPLIGCGGGAEDVSADNVQTVTTEDGQSINLDYGPMSSEEPLASMQDSSGDVSAMGAGCWVTLLYCRDPRYNGWATCQQNGQCSLQQFKDNCIALYNKTC</sequence>
<reference evidence="3" key="1">
    <citation type="submission" date="2018-09" db="EMBL/GenBank/DDBJ databases">
        <authorList>
            <person name="Livingstone P.G."/>
            <person name="Whitworth D.E."/>
        </authorList>
    </citation>
    <scope>NUCLEOTIDE SEQUENCE [LARGE SCALE GENOMIC DNA]</scope>
    <source>
        <strain evidence="3">CA040B</strain>
    </source>
</reference>
<dbReference type="AlphaFoldDB" id="A0A3A8NWQ4"/>
<organism evidence="2 3">
    <name type="scientific">Corallococcus sicarius</name>
    <dbReference type="NCBI Taxonomy" id="2316726"/>
    <lineage>
        <taxon>Bacteria</taxon>
        <taxon>Pseudomonadati</taxon>
        <taxon>Myxococcota</taxon>
        <taxon>Myxococcia</taxon>
        <taxon>Myxococcales</taxon>
        <taxon>Cystobacterineae</taxon>
        <taxon>Myxococcaceae</taxon>
        <taxon>Corallococcus</taxon>
    </lineage>
</organism>
<evidence type="ECO:0008006" key="4">
    <source>
        <dbReference type="Google" id="ProtNLM"/>
    </source>
</evidence>
<evidence type="ECO:0000256" key="1">
    <source>
        <dbReference type="SAM" id="SignalP"/>
    </source>
</evidence>
<feature type="chain" id="PRO_5017344237" description="Lipoprotein" evidence="1">
    <location>
        <begin position="23"/>
        <end position="112"/>
    </location>
</feature>
<dbReference type="EMBL" id="RAWG01000008">
    <property type="protein sequence ID" value="RKH47580.1"/>
    <property type="molecule type" value="Genomic_DNA"/>
</dbReference>
<keyword evidence="1" id="KW-0732">Signal</keyword>
<comment type="caution">
    <text evidence="2">The sequence shown here is derived from an EMBL/GenBank/DDBJ whole genome shotgun (WGS) entry which is preliminary data.</text>
</comment>
<protein>
    <recommendedName>
        <fullName evidence="4">Lipoprotein</fullName>
    </recommendedName>
</protein>
<keyword evidence="3" id="KW-1185">Reference proteome</keyword>
<dbReference type="Proteomes" id="UP000273405">
    <property type="component" value="Unassembled WGS sequence"/>
</dbReference>